<feature type="domain" description="GST N-terminal" evidence="1">
    <location>
        <begin position="4"/>
        <end position="81"/>
    </location>
</feature>
<dbReference type="OrthoDB" id="414243at2759"/>
<dbReference type="AlphaFoldDB" id="A0A8S3ZNE4"/>
<evidence type="ECO:0000259" key="2">
    <source>
        <dbReference type="PROSITE" id="PS50405"/>
    </source>
</evidence>
<dbReference type="InterPro" id="IPR036282">
    <property type="entry name" value="Glutathione-S-Trfase_C_sf"/>
</dbReference>
<dbReference type="Pfam" id="PF02798">
    <property type="entry name" value="GST_N"/>
    <property type="match status" value="1"/>
</dbReference>
<dbReference type="CDD" id="cd03192">
    <property type="entry name" value="GST_C_Sigma_like"/>
    <property type="match status" value="1"/>
</dbReference>
<dbReference type="SFLD" id="SFLDG01205">
    <property type="entry name" value="AMPS.1"/>
    <property type="match status" value="1"/>
</dbReference>
<proteinExistence type="predicted"/>
<dbReference type="CDD" id="cd03039">
    <property type="entry name" value="GST_N_Sigma_like"/>
    <property type="match status" value="1"/>
</dbReference>
<dbReference type="FunFam" id="1.20.1050.10:FF:000030">
    <property type="entry name" value="Glutathione S-transferase S1"/>
    <property type="match status" value="1"/>
</dbReference>
<dbReference type="InterPro" id="IPR050213">
    <property type="entry name" value="GST_superfamily"/>
</dbReference>
<dbReference type="EMBL" id="CAJHNH020003458">
    <property type="protein sequence ID" value="CAG5129350.1"/>
    <property type="molecule type" value="Genomic_DNA"/>
</dbReference>
<dbReference type="GO" id="GO:0004364">
    <property type="term" value="F:glutathione transferase activity"/>
    <property type="evidence" value="ECO:0007669"/>
    <property type="project" value="TreeGrafter"/>
</dbReference>
<dbReference type="Gene3D" id="3.40.30.10">
    <property type="entry name" value="Glutaredoxin"/>
    <property type="match status" value="1"/>
</dbReference>
<dbReference type="SFLD" id="SFLDG00363">
    <property type="entry name" value="AMPS_(cytGST):_Alpha-__Mu-__Pi"/>
    <property type="match status" value="1"/>
</dbReference>
<comment type="caution">
    <text evidence="3">The sequence shown here is derived from an EMBL/GenBank/DDBJ whole genome shotgun (WGS) entry which is preliminary data.</text>
</comment>
<accession>A0A8S3ZNE4</accession>
<dbReference type="PANTHER" id="PTHR11571:SF150">
    <property type="entry name" value="GLUTATHIONE S-TRANSFERASE"/>
    <property type="match status" value="1"/>
</dbReference>
<gene>
    <name evidence="3" type="ORF">CUNI_LOCUS14908</name>
</gene>
<sequence length="201" mass="23012">MASSKIIVNYFDLTGRAEIIRLVLVYAGKEFEDNRISRDKWPEIKPKSPFGQLPFVEIDGKVYGQSLALANFFAREFNLYGRSNLDSLKIDQVAQLNEDFFQEVVKVFTADPEKKAEVEKKLQEEAAPKFWGFYERLLKENNGRYFVDDEVTLADLIVYDAITGFIGSFTGPLPDRYPLLKALVEKIGSNQRIAAYKAKHQ</sequence>
<dbReference type="PANTHER" id="PTHR11571">
    <property type="entry name" value="GLUTATHIONE S-TRANSFERASE"/>
    <property type="match status" value="1"/>
</dbReference>
<dbReference type="SUPFAM" id="SSF47616">
    <property type="entry name" value="GST C-terminal domain-like"/>
    <property type="match status" value="1"/>
</dbReference>
<dbReference type="Proteomes" id="UP000678393">
    <property type="component" value="Unassembled WGS sequence"/>
</dbReference>
<dbReference type="Gene3D" id="1.20.1050.10">
    <property type="match status" value="1"/>
</dbReference>
<evidence type="ECO:0000313" key="3">
    <source>
        <dbReference type="EMBL" id="CAG5129350.1"/>
    </source>
</evidence>
<dbReference type="SFLD" id="SFLDS00019">
    <property type="entry name" value="Glutathione_Transferase_(cytos"/>
    <property type="match status" value="1"/>
</dbReference>
<dbReference type="GO" id="GO:0006749">
    <property type="term" value="P:glutathione metabolic process"/>
    <property type="evidence" value="ECO:0007669"/>
    <property type="project" value="TreeGrafter"/>
</dbReference>
<evidence type="ECO:0008006" key="5">
    <source>
        <dbReference type="Google" id="ProtNLM"/>
    </source>
</evidence>
<name>A0A8S3ZNE4_9EUPU</name>
<dbReference type="Pfam" id="PF14497">
    <property type="entry name" value="GST_C_3"/>
    <property type="match status" value="1"/>
</dbReference>
<dbReference type="InterPro" id="IPR004045">
    <property type="entry name" value="Glutathione_S-Trfase_N"/>
</dbReference>
<protein>
    <recommendedName>
        <fullName evidence="5">Glutathione S-transferase</fullName>
    </recommendedName>
</protein>
<dbReference type="SUPFAM" id="SSF52833">
    <property type="entry name" value="Thioredoxin-like"/>
    <property type="match status" value="1"/>
</dbReference>
<dbReference type="PROSITE" id="PS50405">
    <property type="entry name" value="GST_CTER"/>
    <property type="match status" value="1"/>
</dbReference>
<dbReference type="InterPro" id="IPR004046">
    <property type="entry name" value="GST_C"/>
</dbReference>
<evidence type="ECO:0000259" key="1">
    <source>
        <dbReference type="PROSITE" id="PS50404"/>
    </source>
</evidence>
<reference evidence="3" key="1">
    <citation type="submission" date="2021-04" db="EMBL/GenBank/DDBJ databases">
        <authorList>
            <consortium name="Molecular Ecology Group"/>
        </authorList>
    </citation>
    <scope>NUCLEOTIDE SEQUENCE</scope>
</reference>
<dbReference type="InterPro" id="IPR036249">
    <property type="entry name" value="Thioredoxin-like_sf"/>
</dbReference>
<organism evidence="3 4">
    <name type="scientific">Candidula unifasciata</name>
    <dbReference type="NCBI Taxonomy" id="100452"/>
    <lineage>
        <taxon>Eukaryota</taxon>
        <taxon>Metazoa</taxon>
        <taxon>Spiralia</taxon>
        <taxon>Lophotrochozoa</taxon>
        <taxon>Mollusca</taxon>
        <taxon>Gastropoda</taxon>
        <taxon>Heterobranchia</taxon>
        <taxon>Euthyneura</taxon>
        <taxon>Panpulmonata</taxon>
        <taxon>Eupulmonata</taxon>
        <taxon>Stylommatophora</taxon>
        <taxon>Helicina</taxon>
        <taxon>Helicoidea</taxon>
        <taxon>Geomitridae</taxon>
        <taxon>Candidula</taxon>
    </lineage>
</organism>
<dbReference type="InterPro" id="IPR040079">
    <property type="entry name" value="Glutathione_S-Trfase"/>
</dbReference>
<feature type="domain" description="GST C-terminal" evidence="2">
    <location>
        <begin position="83"/>
        <end position="201"/>
    </location>
</feature>
<evidence type="ECO:0000313" key="4">
    <source>
        <dbReference type="Proteomes" id="UP000678393"/>
    </source>
</evidence>
<dbReference type="PROSITE" id="PS50404">
    <property type="entry name" value="GST_NTER"/>
    <property type="match status" value="1"/>
</dbReference>
<dbReference type="InterPro" id="IPR010987">
    <property type="entry name" value="Glutathione-S-Trfase_C-like"/>
</dbReference>
<keyword evidence="4" id="KW-1185">Reference proteome</keyword>